<dbReference type="SUPFAM" id="SSF54292">
    <property type="entry name" value="2Fe-2S ferredoxin-like"/>
    <property type="match status" value="1"/>
</dbReference>
<dbReference type="RefSeq" id="WP_013661473.1">
    <property type="nucleotide sequence ID" value="NC_015276.1"/>
</dbReference>
<dbReference type="GO" id="GO:0051536">
    <property type="term" value="F:iron-sulfur cluster binding"/>
    <property type="evidence" value="ECO:0007669"/>
    <property type="project" value="InterPro"/>
</dbReference>
<reference evidence="2 3" key="1">
    <citation type="journal article" date="2012" name="Stand. Genomic Sci.">
        <title>Complete genome sequence of the melanogenic marine bacterium Marinomonas mediterranea type strain (MMB-1(T)).</title>
        <authorList>
            <person name="Lucas-Elio P."/>
            <person name="Goodwin L."/>
            <person name="Woyke T."/>
            <person name="Pitluck S."/>
            <person name="Nolan M."/>
            <person name="Kyrpides N.C."/>
            <person name="Detter J.C."/>
            <person name="Copeland A."/>
            <person name="Teshima H."/>
            <person name="Bruce D."/>
            <person name="Detter C."/>
            <person name="Tapia R."/>
            <person name="Han S."/>
            <person name="Land M.L."/>
            <person name="Ivanova N."/>
            <person name="Mikhailova N."/>
            <person name="Johnston A.W."/>
            <person name="Sanchez-Amat A."/>
        </authorList>
    </citation>
    <scope>NUCLEOTIDE SEQUENCE [LARGE SCALE GENOMIC DNA]</scope>
    <source>
        <strain evidence="3">ATCC 700492 / JCM 21426 / NBRC 103028 / MMB-1</strain>
    </source>
</reference>
<evidence type="ECO:0000313" key="2">
    <source>
        <dbReference type="EMBL" id="ADZ91568.1"/>
    </source>
</evidence>
<protein>
    <submittedName>
        <fullName evidence="2">Ferredoxin</fullName>
    </submittedName>
</protein>
<dbReference type="STRING" id="717774.Marme_2327"/>
<dbReference type="KEGG" id="mme:Marme_2327"/>
<dbReference type="PROSITE" id="PS51085">
    <property type="entry name" value="2FE2S_FER_2"/>
    <property type="match status" value="1"/>
</dbReference>
<organism evidence="2 3">
    <name type="scientific">Marinomonas mediterranea (strain ATCC 700492 / JCM 21426 / NBRC 103028 / MMB-1)</name>
    <dbReference type="NCBI Taxonomy" id="717774"/>
    <lineage>
        <taxon>Bacteria</taxon>
        <taxon>Pseudomonadati</taxon>
        <taxon>Pseudomonadota</taxon>
        <taxon>Gammaproteobacteria</taxon>
        <taxon>Oceanospirillales</taxon>
        <taxon>Oceanospirillaceae</taxon>
        <taxon>Marinomonas</taxon>
    </lineage>
</organism>
<gene>
    <name evidence="2" type="ordered locus">Marme_2327</name>
</gene>
<proteinExistence type="predicted"/>
<dbReference type="InterPro" id="IPR036010">
    <property type="entry name" value="2Fe-2S_ferredoxin-like_sf"/>
</dbReference>
<accession>F2JU56</accession>
<dbReference type="OrthoDB" id="9806195at2"/>
<dbReference type="CDD" id="cd00207">
    <property type="entry name" value="fer2"/>
    <property type="match status" value="1"/>
</dbReference>
<dbReference type="InterPro" id="IPR012675">
    <property type="entry name" value="Beta-grasp_dom_sf"/>
</dbReference>
<dbReference type="EMBL" id="CP002583">
    <property type="protein sequence ID" value="ADZ91568.1"/>
    <property type="molecule type" value="Genomic_DNA"/>
</dbReference>
<dbReference type="InterPro" id="IPR001041">
    <property type="entry name" value="2Fe-2S_ferredoxin-type"/>
</dbReference>
<keyword evidence="3" id="KW-1185">Reference proteome</keyword>
<name>F2JU56_MARM1</name>
<dbReference type="HOGENOM" id="CLU_1110396_0_0_6"/>
<dbReference type="Gene3D" id="3.10.20.30">
    <property type="match status" value="1"/>
</dbReference>
<evidence type="ECO:0000259" key="1">
    <source>
        <dbReference type="PROSITE" id="PS51085"/>
    </source>
</evidence>
<feature type="domain" description="2Fe-2S ferredoxin-type" evidence="1">
    <location>
        <begin position="1"/>
        <end position="74"/>
    </location>
</feature>
<sequence>MNVNLDGTLFQTEEEGVNLLSFLLERGVDIAYGCRAGACCSCRVLDLDSNRDLLACQTPINRSFNLSLASPEVESSPVNVNFVESLRSGTLLVGAARCLLTLGDKVSFDAKPDVWTVVGGNANGTCFWSSNSYASPLHYKMLTRAQTRPSKSSDSNLTSAFDGRVLLLVEPSLFELVEYIETLYTDHTENTMIEGEGYDIDLSAFRFQRFQSVVIVGQALCSRDWEKVLLEAKMRSEHLISLPLVSAHRS</sequence>
<dbReference type="PATRIC" id="fig|717774.3.peg.2399"/>
<dbReference type="Proteomes" id="UP000001062">
    <property type="component" value="Chromosome"/>
</dbReference>
<evidence type="ECO:0000313" key="3">
    <source>
        <dbReference type="Proteomes" id="UP000001062"/>
    </source>
</evidence>
<dbReference type="AlphaFoldDB" id="F2JU56"/>
<dbReference type="Pfam" id="PF00111">
    <property type="entry name" value="Fer2"/>
    <property type="match status" value="1"/>
</dbReference>